<dbReference type="GO" id="GO:0061630">
    <property type="term" value="F:ubiquitin protein ligase activity"/>
    <property type="evidence" value="ECO:0007669"/>
    <property type="project" value="UniProtKB-EC"/>
</dbReference>
<comment type="caution">
    <text evidence="9">The sequence shown here is derived from an EMBL/GenBank/DDBJ whole genome shotgun (WGS) entry which is preliminary data.</text>
</comment>
<dbReference type="InterPro" id="IPR013783">
    <property type="entry name" value="Ig-like_fold"/>
</dbReference>
<protein>
    <recommendedName>
        <fullName evidence="3">HECT-type E3 ubiquitin transferase</fullName>
        <ecNumber evidence="3">2.3.2.26</ecNumber>
    </recommendedName>
</protein>
<accession>A0A1V9ZK17</accession>
<dbReference type="EC" id="2.3.2.26" evidence="3"/>
<evidence type="ECO:0000256" key="4">
    <source>
        <dbReference type="ARBA" id="ARBA00022679"/>
    </source>
</evidence>
<dbReference type="InterPro" id="IPR035983">
    <property type="entry name" value="Hect_E3_ubiquitin_ligase"/>
</dbReference>
<keyword evidence="10" id="KW-1185">Reference proteome</keyword>
<dbReference type="PROSITE" id="PS50853">
    <property type="entry name" value="FN3"/>
    <property type="match status" value="1"/>
</dbReference>
<dbReference type="Gene3D" id="3.30.2160.10">
    <property type="entry name" value="Hect, E3 ligase catalytic domain"/>
    <property type="match status" value="1"/>
</dbReference>
<evidence type="ECO:0000256" key="5">
    <source>
        <dbReference type="ARBA" id="ARBA00022786"/>
    </source>
</evidence>
<name>A0A1V9ZK17_ACHHY</name>
<dbReference type="STRING" id="1202772.A0A1V9ZK17"/>
<dbReference type="InterPro" id="IPR003961">
    <property type="entry name" value="FN3_dom"/>
</dbReference>
<dbReference type="Gene3D" id="3.30.2410.10">
    <property type="entry name" value="Hect, E3 ligase catalytic domain"/>
    <property type="match status" value="1"/>
</dbReference>
<organism evidence="9 10">
    <name type="scientific">Achlya hypogyna</name>
    <name type="common">Oomycete</name>
    <name type="synonym">Protoachlya hypogyna</name>
    <dbReference type="NCBI Taxonomy" id="1202772"/>
    <lineage>
        <taxon>Eukaryota</taxon>
        <taxon>Sar</taxon>
        <taxon>Stramenopiles</taxon>
        <taxon>Oomycota</taxon>
        <taxon>Saprolegniomycetes</taxon>
        <taxon>Saprolegniales</taxon>
        <taxon>Achlyaceae</taxon>
        <taxon>Achlya</taxon>
    </lineage>
</organism>
<gene>
    <name evidence="9" type="ORF">ACHHYP_08777</name>
</gene>
<dbReference type="InterPro" id="IPR036116">
    <property type="entry name" value="FN3_sf"/>
</dbReference>
<dbReference type="SUPFAM" id="SSF49265">
    <property type="entry name" value="Fibronectin type III"/>
    <property type="match status" value="1"/>
</dbReference>
<dbReference type="PANTHER" id="PTHR11254:SF67">
    <property type="entry name" value="E3 UBIQUITIN-PROTEIN LIGASE HUWE1"/>
    <property type="match status" value="1"/>
</dbReference>
<keyword evidence="4" id="KW-0808">Transferase</keyword>
<dbReference type="SMART" id="SM00060">
    <property type="entry name" value="FN3"/>
    <property type="match status" value="1"/>
</dbReference>
<comment type="pathway">
    <text evidence="2">Protein modification; protein ubiquitination.</text>
</comment>
<evidence type="ECO:0000256" key="1">
    <source>
        <dbReference type="ARBA" id="ARBA00000885"/>
    </source>
</evidence>
<dbReference type="GO" id="GO:0000209">
    <property type="term" value="P:protein polyubiquitination"/>
    <property type="evidence" value="ECO:0007669"/>
    <property type="project" value="TreeGrafter"/>
</dbReference>
<dbReference type="EMBL" id="JNBR01000087">
    <property type="protein sequence ID" value="OQR98328.1"/>
    <property type="molecule type" value="Genomic_DNA"/>
</dbReference>
<dbReference type="GO" id="GO:0016874">
    <property type="term" value="F:ligase activity"/>
    <property type="evidence" value="ECO:0007669"/>
    <property type="project" value="UniProtKB-KW"/>
</dbReference>
<proteinExistence type="predicted"/>
<dbReference type="AlphaFoldDB" id="A0A1V9ZK17"/>
<dbReference type="Gene3D" id="2.60.40.10">
    <property type="entry name" value="Immunoglobulins"/>
    <property type="match status" value="1"/>
</dbReference>
<sequence>MGGRATKSIAKVAADLAESEFDLEAEQQRAKDLEAKHKAIVEYVVANVFPYAPVSVKTQRLARPDGSVPNETDIGKQKKQTYIWITVDDIMLKKQVVTTALKYPVAAAIDSEGNVFITDKTASQRKLKAADVLALANAAAPPPPPLAVALVRATPSSLTVRCAFRSRSSARQVAWAPVEGSVLDRFEVQFQSQPKTSAGLKAWSLLSHDMLGREGTLDGLVCHAGFGWSDFSAVGGPFFTLAGAPDKPHALFPAVVADTFINMSWAAVDDHGSPITAYSLEMREIPDVGKEREYVFVYSGVDREFVVAGLTPKTVYGFRLRAANAVGETAWLESRAIRTSQFARPEVQELPSTCGSERWVECWDPKQEKVFYFNKFTCQRTYDEPAEVAEARKATGDAAEESPEMLFRKKRFHFHRELRAGVPAQAAAFDVSVHRESVFTDSVERFARVTKKELWAKPRVTFHDEGGIDSGGLTKDWYLEVSKAAVQPARGLFRPLDKGHVEINPEADTPEHLKLFRFLGKLMGKAIFDRQVLALPLAPILFKHLVGSPISPTDLDEMDPQFAKSLAWIQAHDVTDVIYETFSISRANNVVVDLLENGRDVDVTEANKAEYVRLMRQWRSEFAVRPQLDALLVGLHTLVPAAMLQAFAWDELQLLLNGNPAVDVDQLRAHAAFQGGYDANAQVVLWLWQALRGWPNAKRQLFLKFATGSTTIPLDGFEPPFTLTLSDLEPTALPRSHTCFNQLVLPEYPTLALLEEKLSFAIANTEGFELS</sequence>
<dbReference type="InterPro" id="IPR050409">
    <property type="entry name" value="E3_ubiq-protein_ligase"/>
</dbReference>
<dbReference type="GO" id="GO:0006511">
    <property type="term" value="P:ubiquitin-dependent protein catabolic process"/>
    <property type="evidence" value="ECO:0007669"/>
    <property type="project" value="TreeGrafter"/>
</dbReference>
<dbReference type="OrthoDB" id="8068875at2759"/>
<evidence type="ECO:0000256" key="3">
    <source>
        <dbReference type="ARBA" id="ARBA00012485"/>
    </source>
</evidence>
<evidence type="ECO:0000259" key="8">
    <source>
        <dbReference type="PROSITE" id="PS50853"/>
    </source>
</evidence>
<evidence type="ECO:0000256" key="6">
    <source>
        <dbReference type="PROSITE-ProRule" id="PRU00104"/>
    </source>
</evidence>
<feature type="domain" description="Fibronectin type-III" evidence="8">
    <location>
        <begin position="244"/>
        <end position="342"/>
    </location>
</feature>
<dbReference type="CDD" id="cd00078">
    <property type="entry name" value="HECTc"/>
    <property type="match status" value="1"/>
</dbReference>
<comment type="catalytic activity">
    <reaction evidence="1">
        <text>S-ubiquitinyl-[E2 ubiquitin-conjugating enzyme]-L-cysteine + [acceptor protein]-L-lysine = [E2 ubiquitin-conjugating enzyme]-L-cysteine + N(6)-ubiquitinyl-[acceptor protein]-L-lysine.</text>
        <dbReference type="EC" id="2.3.2.26"/>
    </reaction>
</comment>
<evidence type="ECO:0000313" key="9">
    <source>
        <dbReference type="EMBL" id="OQR98328.1"/>
    </source>
</evidence>
<feature type="active site" description="Glycyl thioester intermediate" evidence="6">
    <location>
        <position position="739"/>
    </location>
</feature>
<dbReference type="CDD" id="cd00063">
    <property type="entry name" value="FN3"/>
    <property type="match status" value="1"/>
</dbReference>
<evidence type="ECO:0000313" key="10">
    <source>
        <dbReference type="Proteomes" id="UP000243579"/>
    </source>
</evidence>
<feature type="domain" description="HECT" evidence="7">
    <location>
        <begin position="450"/>
        <end position="771"/>
    </location>
</feature>
<dbReference type="GO" id="GO:0005737">
    <property type="term" value="C:cytoplasm"/>
    <property type="evidence" value="ECO:0007669"/>
    <property type="project" value="TreeGrafter"/>
</dbReference>
<dbReference type="Gene3D" id="2.20.70.10">
    <property type="match status" value="1"/>
</dbReference>
<keyword evidence="9" id="KW-0436">Ligase</keyword>
<keyword evidence="5 6" id="KW-0833">Ubl conjugation pathway</keyword>
<dbReference type="SMART" id="SM00119">
    <property type="entry name" value="HECTc"/>
    <property type="match status" value="1"/>
</dbReference>
<dbReference type="Pfam" id="PF00632">
    <property type="entry name" value="HECT"/>
    <property type="match status" value="1"/>
</dbReference>
<reference evidence="9 10" key="1">
    <citation type="journal article" date="2014" name="Genome Biol. Evol.">
        <title>The secreted proteins of Achlya hypogyna and Thraustotheca clavata identify the ancestral oomycete secretome and reveal gene acquisitions by horizontal gene transfer.</title>
        <authorList>
            <person name="Misner I."/>
            <person name="Blouin N."/>
            <person name="Leonard G."/>
            <person name="Richards T.A."/>
            <person name="Lane C.E."/>
        </authorList>
    </citation>
    <scope>NUCLEOTIDE SEQUENCE [LARGE SCALE GENOMIC DNA]</scope>
    <source>
        <strain evidence="9 10">ATCC 48635</strain>
    </source>
</reference>
<dbReference type="SUPFAM" id="SSF56204">
    <property type="entry name" value="Hect, E3 ligase catalytic domain"/>
    <property type="match status" value="1"/>
</dbReference>
<dbReference type="PANTHER" id="PTHR11254">
    <property type="entry name" value="HECT DOMAIN UBIQUITIN-PROTEIN LIGASE"/>
    <property type="match status" value="1"/>
</dbReference>
<dbReference type="Proteomes" id="UP000243579">
    <property type="component" value="Unassembled WGS sequence"/>
</dbReference>
<dbReference type="Gene3D" id="3.90.1750.10">
    <property type="entry name" value="Hect, E3 ligase catalytic domains"/>
    <property type="match status" value="1"/>
</dbReference>
<dbReference type="PROSITE" id="PS50237">
    <property type="entry name" value="HECT"/>
    <property type="match status" value="1"/>
</dbReference>
<evidence type="ECO:0000259" key="7">
    <source>
        <dbReference type="PROSITE" id="PS50237"/>
    </source>
</evidence>
<evidence type="ECO:0000256" key="2">
    <source>
        <dbReference type="ARBA" id="ARBA00004906"/>
    </source>
</evidence>
<dbReference type="Pfam" id="PF00041">
    <property type="entry name" value="fn3"/>
    <property type="match status" value="1"/>
</dbReference>
<dbReference type="InterPro" id="IPR000569">
    <property type="entry name" value="HECT_dom"/>
</dbReference>